<feature type="region of interest" description="Disordered" evidence="1">
    <location>
        <begin position="1"/>
        <end position="20"/>
    </location>
</feature>
<proteinExistence type="predicted"/>
<evidence type="ECO:0000313" key="2">
    <source>
        <dbReference type="EMBL" id="CAK5271357.1"/>
    </source>
</evidence>
<feature type="region of interest" description="Disordered" evidence="1">
    <location>
        <begin position="156"/>
        <end position="259"/>
    </location>
</feature>
<sequence>MISTVTAPADTSQRHRSGQSSGLNLQADAVLLCLALKLTPSRPEFMHAVEQVLRCQNMSAQEFCKHGSKITRLIETARETLEAAGICLYSFASPSPLRDAYFSLLRMLETRRGDLDPSLQARATALLYRLSSNFLVQAPSAQFCNSLGTRKQIDHRLTPSAPNSTPPIANSDTRMPPPDAFPPVVEPPIWRRKRRARAHPSPAKCCSRQPISEPARPSRRRRMNLNPNARSGARARRSGGLSAKDTANEDSENLNMTGPRAALARGNSYSAMGDAGDHDDGAAGMAYHYRNPPLSRRFGIFCTGNSFGR</sequence>
<dbReference type="Proteomes" id="UP001295794">
    <property type="component" value="Unassembled WGS sequence"/>
</dbReference>
<evidence type="ECO:0000313" key="3">
    <source>
        <dbReference type="Proteomes" id="UP001295794"/>
    </source>
</evidence>
<feature type="compositionally biased region" description="Pro residues" evidence="1">
    <location>
        <begin position="175"/>
        <end position="186"/>
    </location>
</feature>
<feature type="compositionally biased region" description="Polar residues" evidence="1">
    <location>
        <begin position="160"/>
        <end position="173"/>
    </location>
</feature>
<organism evidence="2 3">
    <name type="scientific">Mycena citricolor</name>
    <dbReference type="NCBI Taxonomy" id="2018698"/>
    <lineage>
        <taxon>Eukaryota</taxon>
        <taxon>Fungi</taxon>
        <taxon>Dikarya</taxon>
        <taxon>Basidiomycota</taxon>
        <taxon>Agaricomycotina</taxon>
        <taxon>Agaricomycetes</taxon>
        <taxon>Agaricomycetidae</taxon>
        <taxon>Agaricales</taxon>
        <taxon>Marasmiineae</taxon>
        <taxon>Mycenaceae</taxon>
        <taxon>Mycena</taxon>
    </lineage>
</organism>
<comment type="caution">
    <text evidence="2">The sequence shown here is derived from an EMBL/GenBank/DDBJ whole genome shotgun (WGS) entry which is preliminary data.</text>
</comment>
<keyword evidence="3" id="KW-1185">Reference proteome</keyword>
<evidence type="ECO:0000256" key="1">
    <source>
        <dbReference type="SAM" id="MobiDB-lite"/>
    </source>
</evidence>
<gene>
    <name evidence="2" type="ORF">MYCIT1_LOCUS16341</name>
</gene>
<dbReference type="EMBL" id="CAVNYO010000170">
    <property type="protein sequence ID" value="CAK5271357.1"/>
    <property type="molecule type" value="Genomic_DNA"/>
</dbReference>
<feature type="compositionally biased region" description="Polar residues" evidence="1">
    <location>
        <begin position="1"/>
        <end position="11"/>
    </location>
</feature>
<dbReference type="AlphaFoldDB" id="A0AAD2H9B5"/>
<name>A0AAD2H9B5_9AGAR</name>
<protein>
    <submittedName>
        <fullName evidence="2">Uncharacterized protein</fullName>
    </submittedName>
</protein>
<accession>A0AAD2H9B5</accession>
<reference evidence="2" key="1">
    <citation type="submission" date="2023-11" db="EMBL/GenBank/DDBJ databases">
        <authorList>
            <person name="De Vega J J."/>
            <person name="De Vega J J."/>
        </authorList>
    </citation>
    <scope>NUCLEOTIDE SEQUENCE</scope>
</reference>